<name>A0AA92TJX1_9BACT</name>
<dbReference type="PANTHER" id="PTHR11274:SF0">
    <property type="entry name" value="GENERAL TRANSCRIPTION AND DNA REPAIR FACTOR IIH HELICASE SUBUNIT XPB"/>
    <property type="match status" value="1"/>
</dbReference>
<feature type="domain" description="Helicase ATP-binding" evidence="5">
    <location>
        <begin position="282"/>
        <end position="456"/>
    </location>
</feature>
<evidence type="ECO:0000313" key="8">
    <source>
        <dbReference type="Proteomes" id="UP000286113"/>
    </source>
</evidence>
<dbReference type="PROSITE" id="PS51192">
    <property type="entry name" value="HELICASE_ATP_BIND_1"/>
    <property type="match status" value="1"/>
</dbReference>
<dbReference type="InterPro" id="IPR027417">
    <property type="entry name" value="P-loop_NTPase"/>
</dbReference>
<dbReference type="EMBL" id="QRVN01000031">
    <property type="protein sequence ID" value="RGS45642.1"/>
    <property type="molecule type" value="Genomic_DNA"/>
</dbReference>
<dbReference type="InterPro" id="IPR014001">
    <property type="entry name" value="Helicase_ATP-bd"/>
</dbReference>
<dbReference type="SMART" id="SM00490">
    <property type="entry name" value="HELICc"/>
    <property type="match status" value="1"/>
</dbReference>
<dbReference type="InterPro" id="IPR050615">
    <property type="entry name" value="ATP-dep_DNA_Helicase"/>
</dbReference>
<evidence type="ECO:0000313" key="7">
    <source>
        <dbReference type="EMBL" id="RGS45642.1"/>
    </source>
</evidence>
<dbReference type="SUPFAM" id="SSF52540">
    <property type="entry name" value="P-loop containing nucleoside triphosphate hydrolases"/>
    <property type="match status" value="2"/>
</dbReference>
<dbReference type="PROSITE" id="PS51194">
    <property type="entry name" value="HELICASE_CTER"/>
    <property type="match status" value="1"/>
</dbReference>
<evidence type="ECO:0000259" key="6">
    <source>
        <dbReference type="PROSITE" id="PS51194"/>
    </source>
</evidence>
<feature type="domain" description="Helicase C-terminal" evidence="6">
    <location>
        <begin position="554"/>
        <end position="711"/>
    </location>
</feature>
<dbReference type="SMART" id="SM00487">
    <property type="entry name" value="DEXDc"/>
    <property type="match status" value="1"/>
</dbReference>
<evidence type="ECO:0000259" key="5">
    <source>
        <dbReference type="PROSITE" id="PS51192"/>
    </source>
</evidence>
<reference evidence="7 8" key="1">
    <citation type="submission" date="2018-08" db="EMBL/GenBank/DDBJ databases">
        <title>A genome reference for cultivated species of the human gut microbiota.</title>
        <authorList>
            <person name="Zou Y."/>
            <person name="Xue W."/>
            <person name="Luo G."/>
        </authorList>
    </citation>
    <scope>NUCLEOTIDE SEQUENCE [LARGE SCALE GENOMIC DNA]</scope>
    <source>
        <strain evidence="7 8">AF22-1</strain>
    </source>
</reference>
<dbReference type="GO" id="GO:0003677">
    <property type="term" value="F:DNA binding"/>
    <property type="evidence" value="ECO:0007669"/>
    <property type="project" value="InterPro"/>
</dbReference>
<evidence type="ECO:0000256" key="1">
    <source>
        <dbReference type="ARBA" id="ARBA00022741"/>
    </source>
</evidence>
<comment type="caution">
    <text evidence="7">The sequence shown here is derived from an EMBL/GenBank/DDBJ whole genome shotgun (WGS) entry which is preliminary data.</text>
</comment>
<organism evidence="7 8">
    <name type="scientific">Segatella copri</name>
    <dbReference type="NCBI Taxonomy" id="165179"/>
    <lineage>
        <taxon>Bacteria</taxon>
        <taxon>Pseudomonadati</taxon>
        <taxon>Bacteroidota</taxon>
        <taxon>Bacteroidia</taxon>
        <taxon>Bacteroidales</taxon>
        <taxon>Prevotellaceae</taxon>
        <taxon>Segatella</taxon>
    </lineage>
</organism>
<dbReference type="Pfam" id="PF00271">
    <property type="entry name" value="Helicase_C"/>
    <property type="match status" value="1"/>
</dbReference>
<keyword evidence="4" id="KW-0067">ATP-binding</keyword>
<keyword evidence="3 7" id="KW-0347">Helicase</keyword>
<dbReference type="Gene3D" id="3.40.50.300">
    <property type="entry name" value="P-loop containing nucleotide triphosphate hydrolases"/>
    <property type="match status" value="2"/>
</dbReference>
<keyword evidence="2" id="KW-0378">Hydrolase</keyword>
<dbReference type="Pfam" id="PF04851">
    <property type="entry name" value="ResIII"/>
    <property type="match status" value="1"/>
</dbReference>
<dbReference type="GO" id="GO:0016787">
    <property type="term" value="F:hydrolase activity"/>
    <property type="evidence" value="ECO:0007669"/>
    <property type="project" value="UniProtKB-KW"/>
</dbReference>
<proteinExistence type="predicted"/>
<dbReference type="InterPro" id="IPR006935">
    <property type="entry name" value="Helicase/UvrB_N"/>
</dbReference>
<evidence type="ECO:0000256" key="4">
    <source>
        <dbReference type="ARBA" id="ARBA00022840"/>
    </source>
</evidence>
<dbReference type="AlphaFoldDB" id="A0AA92TJX1"/>
<dbReference type="Gene3D" id="3.30.870.10">
    <property type="entry name" value="Endonuclease Chain A"/>
    <property type="match status" value="1"/>
</dbReference>
<evidence type="ECO:0000256" key="3">
    <source>
        <dbReference type="ARBA" id="ARBA00022806"/>
    </source>
</evidence>
<dbReference type="GO" id="GO:0005524">
    <property type="term" value="F:ATP binding"/>
    <property type="evidence" value="ECO:0007669"/>
    <property type="project" value="UniProtKB-KW"/>
</dbReference>
<keyword evidence="1" id="KW-0547">Nucleotide-binding</keyword>
<evidence type="ECO:0000256" key="2">
    <source>
        <dbReference type="ARBA" id="ARBA00022801"/>
    </source>
</evidence>
<gene>
    <name evidence="7" type="ORF">DWX90_12755</name>
</gene>
<dbReference type="GO" id="GO:0004386">
    <property type="term" value="F:helicase activity"/>
    <property type="evidence" value="ECO:0007669"/>
    <property type="project" value="UniProtKB-KW"/>
</dbReference>
<accession>A0AA92TJX1</accession>
<dbReference type="PANTHER" id="PTHR11274">
    <property type="entry name" value="RAD25/XP-B DNA REPAIR HELICASE"/>
    <property type="match status" value="1"/>
</dbReference>
<dbReference type="Proteomes" id="UP000286113">
    <property type="component" value="Unassembled WGS sequence"/>
</dbReference>
<protein>
    <submittedName>
        <fullName evidence="7">DNA repair helicase</fullName>
    </submittedName>
</protein>
<sequence>MLKDVEWAKDGTYIPGEEFSPERFFNDGLKNSCSFDLQLGYFSSATISVLAEGFATFIANGGGMRLIINQIVSEKDKEAIVNGTIGGIIDCMDLTNFEELRKTFDEYQEQFFKCLAYLISEKRIQIRIIKPKNKVGIAHTKSGQFRDGDSITSFTGSANFTINGLFNNIEEIKIDRSDSLDLMTQNRIVSQRNSFQAIMDYDHKNVEYLSPDQLSVAVASCYRNTDIDELLEAEKDLAKIRMQRVVEQAIEVNVASENPHIVKITPHFPYDKPREYQVQAFENWKNNKQKGLFAMATGTGKTITSLNCLLEIYKRNGYYKAIILVPTITLVEQWKKECLKFHFQHIILASSKNKDWYAEVSKISMMEKLANEADENNYIIISTYASFVRKEMFDLLNNLPKKQVLLIADEAHNMGSNQLREKLPYVNILRRIGLSATPSRQFDFEGNRIIEEFFRVGHEHYTFEYTMEEAIKNGVLCRYYYYPHLVELTDEEMMAYSSLSEKIAKYLTIEGDSFKNDPILTALLLKRKRIIHKASNKKKAFEQIIRQRYQEKGNLKYTLVYVPEGGEPEYEQYEHVNNDNIVEQDSEHLIDGYTKIISEISERVTVREFTASSKDRNKMLRQFANGELDVLTSMKCLDEGVDVPRSEMAIFCSSTGNPRQFIQRRGRILRTHPDKHIAVIHDLVVAPMINQSQASFKTEQNLLKNELKRVQNFALLSENSSDSIIELEDVINYYGLSIFDV</sequence>
<dbReference type="CDD" id="cd17926">
    <property type="entry name" value="DEXHc_RE"/>
    <property type="match status" value="1"/>
</dbReference>
<dbReference type="InterPro" id="IPR001650">
    <property type="entry name" value="Helicase_C-like"/>
</dbReference>